<accession>A0A0L0FUZ0</accession>
<evidence type="ECO:0000259" key="1">
    <source>
        <dbReference type="Pfam" id="PF21057"/>
    </source>
</evidence>
<protein>
    <recommendedName>
        <fullName evidence="1">Hikeshi-like C-terminal domain-containing protein</fullName>
    </recommendedName>
</protein>
<dbReference type="GO" id="GO:0030544">
    <property type="term" value="F:Hsp70 protein binding"/>
    <property type="evidence" value="ECO:0007669"/>
    <property type="project" value="TreeGrafter"/>
</dbReference>
<dbReference type="eggNOG" id="KOG4067">
    <property type="taxonomic scope" value="Eukaryota"/>
</dbReference>
<dbReference type="GeneID" id="25907760"/>
<evidence type="ECO:0000313" key="3">
    <source>
        <dbReference type="Proteomes" id="UP000054560"/>
    </source>
</evidence>
<organism evidence="2 3">
    <name type="scientific">Sphaeroforma arctica JP610</name>
    <dbReference type="NCBI Taxonomy" id="667725"/>
    <lineage>
        <taxon>Eukaryota</taxon>
        <taxon>Ichthyosporea</taxon>
        <taxon>Ichthyophonida</taxon>
        <taxon>Sphaeroforma</taxon>
    </lineage>
</organism>
<dbReference type="GO" id="GO:0005634">
    <property type="term" value="C:nucleus"/>
    <property type="evidence" value="ECO:0007669"/>
    <property type="project" value="TreeGrafter"/>
</dbReference>
<feature type="domain" description="Hikeshi-like C-terminal" evidence="1">
    <location>
        <begin position="41"/>
        <end position="100"/>
    </location>
</feature>
<dbReference type="AlphaFoldDB" id="A0A0L0FUZ0"/>
<dbReference type="Proteomes" id="UP000054560">
    <property type="component" value="Unassembled WGS sequence"/>
</dbReference>
<evidence type="ECO:0000313" key="2">
    <source>
        <dbReference type="EMBL" id="KNC80381.1"/>
    </source>
</evidence>
<dbReference type="InterPro" id="IPR031318">
    <property type="entry name" value="OPI10"/>
</dbReference>
<keyword evidence="3" id="KW-1185">Reference proteome</keyword>
<dbReference type="PANTHER" id="PTHR12925:SF0">
    <property type="entry name" value="PROTEIN HIKESHI"/>
    <property type="match status" value="1"/>
</dbReference>
<dbReference type="OrthoDB" id="10248398at2759"/>
<dbReference type="GO" id="GO:0061608">
    <property type="term" value="F:nuclear import signal receptor activity"/>
    <property type="evidence" value="ECO:0007669"/>
    <property type="project" value="TreeGrafter"/>
</dbReference>
<dbReference type="Pfam" id="PF21057">
    <property type="entry name" value="Hikeshi-like_C"/>
    <property type="match status" value="1"/>
</dbReference>
<dbReference type="STRING" id="667725.A0A0L0FUZ0"/>
<dbReference type="PANTHER" id="PTHR12925">
    <property type="entry name" value="HIKESHI FAMILY MEMBER"/>
    <property type="match status" value="1"/>
</dbReference>
<dbReference type="InterPro" id="IPR048364">
    <property type="entry name" value="Hikeshi-like_C"/>
</dbReference>
<dbReference type="RefSeq" id="XP_014154283.1">
    <property type="nucleotide sequence ID" value="XM_014298808.1"/>
</dbReference>
<dbReference type="EMBL" id="KQ242160">
    <property type="protein sequence ID" value="KNC80381.1"/>
    <property type="molecule type" value="Genomic_DNA"/>
</dbReference>
<reference evidence="2 3" key="1">
    <citation type="submission" date="2011-02" db="EMBL/GenBank/DDBJ databases">
        <title>The Genome Sequence of Sphaeroforma arctica JP610.</title>
        <authorList>
            <consortium name="The Broad Institute Genome Sequencing Platform"/>
            <person name="Russ C."/>
            <person name="Cuomo C."/>
            <person name="Young S.K."/>
            <person name="Zeng Q."/>
            <person name="Gargeya S."/>
            <person name="Alvarado L."/>
            <person name="Berlin A."/>
            <person name="Chapman S.B."/>
            <person name="Chen Z."/>
            <person name="Freedman E."/>
            <person name="Gellesch M."/>
            <person name="Goldberg J."/>
            <person name="Griggs A."/>
            <person name="Gujja S."/>
            <person name="Heilman E."/>
            <person name="Heiman D."/>
            <person name="Howarth C."/>
            <person name="Mehta T."/>
            <person name="Neiman D."/>
            <person name="Pearson M."/>
            <person name="Roberts A."/>
            <person name="Saif S."/>
            <person name="Shea T."/>
            <person name="Shenoy N."/>
            <person name="Sisk P."/>
            <person name="Stolte C."/>
            <person name="Sykes S."/>
            <person name="White J."/>
            <person name="Yandava C."/>
            <person name="Burger G."/>
            <person name="Gray M.W."/>
            <person name="Holland P.W.H."/>
            <person name="King N."/>
            <person name="Lang F.B.F."/>
            <person name="Roger A.J."/>
            <person name="Ruiz-Trillo I."/>
            <person name="Haas B."/>
            <person name="Nusbaum C."/>
            <person name="Birren B."/>
        </authorList>
    </citation>
    <scope>NUCLEOTIDE SEQUENCE [LARGE SCALE GENOMIC DNA]</scope>
    <source>
        <strain evidence="2 3">JP610</strain>
    </source>
</reference>
<sequence length="102" mass="11713">MYVIRLVKIIRPSAGISVEPLVELAQQVPATQNNALSNPTNLVTFTEKILTSFMNYAMSFTCTQQQMAQRPNEMFIPLSVVQQWFDKFKSKLNANPNFWKDL</sequence>
<dbReference type="GO" id="GO:0006606">
    <property type="term" value="P:protein import into nucleus"/>
    <property type="evidence" value="ECO:0007669"/>
    <property type="project" value="TreeGrafter"/>
</dbReference>
<gene>
    <name evidence="2" type="ORF">SARC_07256</name>
</gene>
<dbReference type="GO" id="GO:0005829">
    <property type="term" value="C:cytosol"/>
    <property type="evidence" value="ECO:0007669"/>
    <property type="project" value="TreeGrafter"/>
</dbReference>
<proteinExistence type="predicted"/>
<name>A0A0L0FUZ0_9EUKA</name>